<reference key="2">
    <citation type="submission" date="2010-11" db="EMBL/GenBank/DDBJ databases">
        <authorList>
            <person name="Lin H."/>
            <person name="Doddapaneni H.V."/>
            <person name="Lou B."/>
            <person name="Civerolo E.L."/>
            <person name="Chen C."/>
            <person name="Duan Y."/>
            <person name="Zhou L."/>
            <person name="Glynn J."/>
        </authorList>
    </citation>
    <scope>NUCLEOTIDE SEQUENCE</scope>
    <source>
        <strain>CLso-ZC1</strain>
    </source>
</reference>
<feature type="region of interest" description="Disordered" evidence="1">
    <location>
        <begin position="537"/>
        <end position="588"/>
    </location>
</feature>
<organism evidence="3 4">
    <name type="scientific">Liberibacter solanacearum (strain CLso-ZC1)</name>
    <dbReference type="NCBI Taxonomy" id="658172"/>
    <lineage>
        <taxon>Bacteria</taxon>
        <taxon>Pseudomonadati</taxon>
        <taxon>Pseudomonadota</taxon>
        <taxon>Alphaproteobacteria</taxon>
        <taxon>Hyphomicrobiales</taxon>
        <taxon>Rhizobiaceae</taxon>
        <taxon>Liberibacter</taxon>
    </lineage>
</organism>
<sequence length="588" mass="66504">MKKKKECLDKRNDSFKQGQLHSSVSSLEPSIKEYSKQLTDSFLKDTLFFDGLERELISSLGDIGKRKTVYYGRKIQNQPSTVDQSLLNLRHSKNVCSGFGSVDRPLGTPDFSALANSNEKLSGKDVKNQSCSTTILDTFETLETASDIDLRLHSGSSQKTSETRFVEYDSKITHDLNDKLDDYLDKSHQINSFQSIREEKQDLILKSKLSNKKDSSALPLDYLGKLENDETVASFSDKQRGRDVFLDNSQNISVKSKKIPSVNIESVGKLEADDCYLFQKNSHQRRKIESDCTVDDDLTLDLVGIEKELLLISNSDKVSNASMSFDEPVDQQKVSFDAQKTKEEHLFFDLKKIVDIEEYPKELEDFPVSSLSLVDEETTSVENTNLSLEKEMSAFSFEEDSKKSFPHNNFEGIEQGLSLNEDYVLGEETNDRNLFSSQESAIDIDADHHDPLLTSSTVDNHLTKDPDPLLRSSTVENHLKKDPVNSRKLLLIGYIVLVIGCGAYWFFQLHREIDYAGRDPRIINATKDPVKVLPDSSVDENDASFNKGNEVYDRFSGKKPSSPKQKKLLDLQEEPMNIPVANKEDHSE</sequence>
<dbReference type="EMBL" id="CP002371">
    <property type="protein sequence ID" value="ADR52845.1"/>
    <property type="molecule type" value="Genomic_DNA"/>
</dbReference>
<name>E4UE17_LIBSC</name>
<protein>
    <recommendedName>
        <fullName evidence="5">Transmembrane protein</fullName>
    </recommendedName>
</protein>
<gene>
    <name evidence="3" type="ordered locus">CKC_05500</name>
</gene>
<dbReference type="RefSeq" id="WP_013462499.1">
    <property type="nucleotide sequence ID" value="NC_014774.1"/>
</dbReference>
<dbReference type="STRING" id="658172.CKC_05500"/>
<dbReference type="HOGENOM" id="CLU_485467_0_0_5"/>
<evidence type="ECO:0000313" key="4">
    <source>
        <dbReference type="Proteomes" id="UP000007038"/>
    </source>
</evidence>
<evidence type="ECO:0000256" key="2">
    <source>
        <dbReference type="SAM" id="Phobius"/>
    </source>
</evidence>
<evidence type="ECO:0000313" key="3">
    <source>
        <dbReference type="EMBL" id="ADR52845.1"/>
    </source>
</evidence>
<accession>E4UE17</accession>
<dbReference type="Proteomes" id="UP000007038">
    <property type="component" value="Chromosome"/>
</dbReference>
<keyword evidence="2" id="KW-0472">Membrane</keyword>
<feature type="transmembrane region" description="Helical" evidence="2">
    <location>
        <begin position="489"/>
        <end position="507"/>
    </location>
</feature>
<reference evidence="4" key="1">
    <citation type="submission" date="2010-11" db="EMBL/GenBank/DDBJ databases">
        <title>Complete genome sequence of Candidatus Liberibacter solanacearum CLso-ZC1.</title>
        <authorList>
            <person name="Lin H."/>
            <person name="Doddapaneni H.V."/>
            <person name="Lou B."/>
            <person name="Civerolo E.L."/>
            <person name="Chen C."/>
            <person name="Duan Y."/>
            <person name="Zhou L."/>
            <person name="Glynn J."/>
        </authorList>
    </citation>
    <scope>NUCLEOTIDE SEQUENCE [LARGE SCALE GENOMIC DNA]</scope>
    <source>
        <strain evidence="4">CLso-ZC1</strain>
    </source>
</reference>
<proteinExistence type="predicted"/>
<dbReference type="KEGG" id="lso:CKC_05500"/>
<evidence type="ECO:0000256" key="1">
    <source>
        <dbReference type="SAM" id="MobiDB-lite"/>
    </source>
</evidence>
<evidence type="ECO:0008006" key="5">
    <source>
        <dbReference type="Google" id="ProtNLM"/>
    </source>
</evidence>
<reference evidence="3 4" key="3">
    <citation type="journal article" date="2011" name="PLoS ONE">
        <title>The Complete Genome Sequence of 'Candidatus Liberibacter solanacearum', the Bacterium Associated with Potato Zebra Chip Disease.</title>
        <authorList>
            <person name="Lin H."/>
            <person name="Lou B."/>
            <person name="Glynn J.M."/>
            <person name="Doddapaneni H."/>
            <person name="Civerolo E.L."/>
            <person name="Chen C."/>
            <person name="Duan Y."/>
            <person name="Zhou L."/>
            <person name="Vahling C.M."/>
        </authorList>
    </citation>
    <scope>NUCLEOTIDE SEQUENCE [LARGE SCALE GENOMIC DNA]</scope>
    <source>
        <strain evidence="3 4">CLso-ZC1</strain>
    </source>
</reference>
<keyword evidence="2" id="KW-1133">Transmembrane helix</keyword>
<dbReference type="GeneID" id="96886529"/>
<dbReference type="AlphaFoldDB" id="E4UE17"/>
<keyword evidence="2" id="KW-0812">Transmembrane</keyword>